<dbReference type="PROSITE" id="PS00107">
    <property type="entry name" value="PROTEIN_KINASE_ATP"/>
    <property type="match status" value="1"/>
</dbReference>
<comment type="caution">
    <text evidence="7">The sequence shown here is derived from an EMBL/GenBank/DDBJ whole genome shotgun (WGS) entry which is preliminary data.</text>
</comment>
<accession>A0A5R8K9K7</accession>
<feature type="domain" description="Protein kinase" evidence="6">
    <location>
        <begin position="31"/>
        <end position="287"/>
    </location>
</feature>
<dbReference type="PANTHER" id="PTHR43289">
    <property type="entry name" value="MITOGEN-ACTIVATED PROTEIN KINASE KINASE KINASE 20-RELATED"/>
    <property type="match status" value="1"/>
</dbReference>
<keyword evidence="4 5" id="KW-0067">ATP-binding</keyword>
<protein>
    <submittedName>
        <fullName evidence="7">Serine/threonine protein kinase</fullName>
    </submittedName>
</protein>
<dbReference type="Pfam" id="PF00069">
    <property type="entry name" value="Pkinase"/>
    <property type="match status" value="1"/>
</dbReference>
<keyword evidence="2 5" id="KW-0547">Nucleotide-binding</keyword>
<evidence type="ECO:0000313" key="8">
    <source>
        <dbReference type="Proteomes" id="UP000306196"/>
    </source>
</evidence>
<feature type="binding site" evidence="5">
    <location>
        <position position="60"/>
    </location>
    <ligand>
        <name>ATP</name>
        <dbReference type="ChEBI" id="CHEBI:30616"/>
    </ligand>
</feature>
<reference evidence="7 8" key="1">
    <citation type="submission" date="2019-05" db="EMBL/GenBank/DDBJ databases">
        <title>Verrucobacter flavum gen. nov., sp. nov. a new member of the family Verrucomicrobiaceae.</title>
        <authorList>
            <person name="Szuroczki S."/>
            <person name="Abbaszade G."/>
            <person name="Szabo A."/>
            <person name="Felfoldi T."/>
            <person name="Schumann P."/>
            <person name="Boka K."/>
            <person name="Keki Z."/>
            <person name="Toumi M."/>
            <person name="Toth E."/>
        </authorList>
    </citation>
    <scope>NUCLEOTIDE SEQUENCE [LARGE SCALE GENOMIC DNA]</scope>
    <source>
        <strain evidence="7 8">MG-N-17</strain>
    </source>
</reference>
<dbReference type="InterPro" id="IPR008271">
    <property type="entry name" value="Ser/Thr_kinase_AS"/>
</dbReference>
<sequence>MIDVTILEPYSKVVCPHCGEAVRVRLNFDHFALTKQIGEGGMSRVFDATDATLGRHVALKILNRHYSKDSVRMASFEREAQLTAAVTHPNVVKLYSVGKDQGNFYIAMELVSGGSLEQRIIDKGRLSELESLRAGRAIAEGLRAAYREGLIHRDVKPANILYAEDETPKIVDFGLALFHARDVDESGEIWATPFYVAPEKVREDREDFRSDMYSLGATLYHALTGRPPHKANTNSIQELKVIKSRRVRLEDSGLKFSPRTYELVNRMLALSPEDRHQSYDALVEAFRDAESLLGYTVVGRRSRRAQMTYAIVGAGVCLTLLAILLRPAPGPPEGTENVVVEVVTDPGTGAAGQTVAGGAESVAEKFLRARGILLDGDYGKARRLFDELILSNLAKQPTLNWARFNAALCAIVGGRKEDAAKYFRDIYQDAAGGVAVNGNESLKEFFAQLGMVMGDNVGLKVAASDLMYDANSEEVMGYLVHGLAQWHFGQPVLARDMLTLFNDSMPGRGLEWVGSYKKLIAPYLQDMEFALKYGEPKVDAYSTVLEARLDLDESKSALAKLKTQGVLRAHLNQRIRFDQSEITRLKQMNEETERLRLAELRGREQLQFADLLDGLPALARGYDVTPTVELLEGIRFETPEVQSAMKSKLYLWSKMREFMQTLMEDVLAKGYDGAIARKSGLPLNGRVTALGYTSATIKLERGQYLLPTEELKPETLIAMAQFFVQGVTDSTDYYRRQELIAVFAKMQGLDQTATTVAGQLMEENRDFRQRWALAEQSGF</sequence>
<keyword evidence="1" id="KW-0808">Transferase</keyword>
<evidence type="ECO:0000313" key="7">
    <source>
        <dbReference type="EMBL" id="TLD68981.1"/>
    </source>
</evidence>
<dbReference type="InterPro" id="IPR017441">
    <property type="entry name" value="Protein_kinase_ATP_BS"/>
</dbReference>
<evidence type="ECO:0000256" key="2">
    <source>
        <dbReference type="ARBA" id="ARBA00022741"/>
    </source>
</evidence>
<gene>
    <name evidence="7" type="ORF">FEM03_20180</name>
</gene>
<dbReference type="InterPro" id="IPR000719">
    <property type="entry name" value="Prot_kinase_dom"/>
</dbReference>
<name>A0A5R8K9K7_9BACT</name>
<evidence type="ECO:0000256" key="1">
    <source>
        <dbReference type="ARBA" id="ARBA00022679"/>
    </source>
</evidence>
<evidence type="ECO:0000259" key="6">
    <source>
        <dbReference type="PROSITE" id="PS50011"/>
    </source>
</evidence>
<dbReference type="EMBL" id="VAUV01000017">
    <property type="protein sequence ID" value="TLD68981.1"/>
    <property type="molecule type" value="Genomic_DNA"/>
</dbReference>
<dbReference type="Proteomes" id="UP000306196">
    <property type="component" value="Unassembled WGS sequence"/>
</dbReference>
<dbReference type="CDD" id="cd14014">
    <property type="entry name" value="STKc_PknB_like"/>
    <property type="match status" value="1"/>
</dbReference>
<evidence type="ECO:0000256" key="5">
    <source>
        <dbReference type="PROSITE-ProRule" id="PRU10141"/>
    </source>
</evidence>
<evidence type="ECO:0000256" key="4">
    <source>
        <dbReference type="ARBA" id="ARBA00022840"/>
    </source>
</evidence>
<dbReference type="InterPro" id="IPR011009">
    <property type="entry name" value="Kinase-like_dom_sf"/>
</dbReference>
<dbReference type="AlphaFoldDB" id="A0A5R8K9K7"/>
<keyword evidence="8" id="KW-1185">Reference proteome</keyword>
<dbReference type="GO" id="GO:0004674">
    <property type="term" value="F:protein serine/threonine kinase activity"/>
    <property type="evidence" value="ECO:0007669"/>
    <property type="project" value="UniProtKB-KW"/>
</dbReference>
<dbReference type="PANTHER" id="PTHR43289:SF6">
    <property type="entry name" value="SERINE_THREONINE-PROTEIN KINASE NEKL-3"/>
    <property type="match status" value="1"/>
</dbReference>
<dbReference type="GO" id="GO:0005524">
    <property type="term" value="F:ATP binding"/>
    <property type="evidence" value="ECO:0007669"/>
    <property type="project" value="UniProtKB-UniRule"/>
</dbReference>
<dbReference type="SUPFAM" id="SSF56112">
    <property type="entry name" value="Protein kinase-like (PK-like)"/>
    <property type="match status" value="1"/>
</dbReference>
<organism evidence="7 8">
    <name type="scientific">Phragmitibacter flavus</name>
    <dbReference type="NCBI Taxonomy" id="2576071"/>
    <lineage>
        <taxon>Bacteria</taxon>
        <taxon>Pseudomonadati</taxon>
        <taxon>Verrucomicrobiota</taxon>
        <taxon>Verrucomicrobiia</taxon>
        <taxon>Verrucomicrobiales</taxon>
        <taxon>Verrucomicrobiaceae</taxon>
        <taxon>Phragmitibacter</taxon>
    </lineage>
</organism>
<dbReference type="SMART" id="SM00220">
    <property type="entry name" value="S_TKc"/>
    <property type="match status" value="1"/>
</dbReference>
<dbReference type="PROSITE" id="PS50011">
    <property type="entry name" value="PROTEIN_KINASE_DOM"/>
    <property type="match status" value="1"/>
</dbReference>
<dbReference type="PROSITE" id="PS00108">
    <property type="entry name" value="PROTEIN_KINASE_ST"/>
    <property type="match status" value="1"/>
</dbReference>
<evidence type="ECO:0000256" key="3">
    <source>
        <dbReference type="ARBA" id="ARBA00022777"/>
    </source>
</evidence>
<keyword evidence="7" id="KW-0723">Serine/threonine-protein kinase</keyword>
<keyword evidence="3 7" id="KW-0418">Kinase</keyword>
<dbReference type="Gene3D" id="1.10.510.10">
    <property type="entry name" value="Transferase(Phosphotransferase) domain 1"/>
    <property type="match status" value="1"/>
</dbReference>
<proteinExistence type="predicted"/>